<accession>A0AAV7G3J2</accession>
<evidence type="ECO:0000313" key="2">
    <source>
        <dbReference type="Proteomes" id="UP000775213"/>
    </source>
</evidence>
<protein>
    <submittedName>
        <fullName evidence="1">Uncharacterized protein</fullName>
    </submittedName>
</protein>
<name>A0AAV7G3J2_DENCH</name>
<organism evidence="1 2">
    <name type="scientific">Dendrobium chrysotoxum</name>
    <name type="common">Orchid</name>
    <dbReference type="NCBI Taxonomy" id="161865"/>
    <lineage>
        <taxon>Eukaryota</taxon>
        <taxon>Viridiplantae</taxon>
        <taxon>Streptophyta</taxon>
        <taxon>Embryophyta</taxon>
        <taxon>Tracheophyta</taxon>
        <taxon>Spermatophyta</taxon>
        <taxon>Magnoliopsida</taxon>
        <taxon>Liliopsida</taxon>
        <taxon>Asparagales</taxon>
        <taxon>Orchidaceae</taxon>
        <taxon>Epidendroideae</taxon>
        <taxon>Malaxideae</taxon>
        <taxon>Dendrobiinae</taxon>
        <taxon>Dendrobium</taxon>
    </lineage>
</organism>
<keyword evidence="2" id="KW-1185">Reference proteome</keyword>
<sequence>MHIPSKHVVMNLLAEVHWPWLARMGERSWKASTVPVGNQVSEKDEDMRLSHEGFKRAKKLSRFLLWRLSLTRMVLKAGVEQISGCFSFCCNRILEIQSSGKLCVVKPVLLEIKIIKCKFMKVNIFKRAGLRANGRVEANSSFIKSKGIKIPLYFIFFTCIIRFNRSSLTFPPLDTCQTDTMI</sequence>
<comment type="caution">
    <text evidence="1">The sequence shown here is derived from an EMBL/GenBank/DDBJ whole genome shotgun (WGS) entry which is preliminary data.</text>
</comment>
<dbReference type="Proteomes" id="UP000775213">
    <property type="component" value="Unassembled WGS sequence"/>
</dbReference>
<dbReference type="AlphaFoldDB" id="A0AAV7G3J2"/>
<proteinExistence type="predicted"/>
<evidence type="ECO:0000313" key="1">
    <source>
        <dbReference type="EMBL" id="KAH0450268.1"/>
    </source>
</evidence>
<gene>
    <name evidence="1" type="ORF">IEQ34_020960</name>
</gene>
<reference evidence="1 2" key="1">
    <citation type="journal article" date="2021" name="Hortic Res">
        <title>Chromosome-scale assembly of the Dendrobium chrysotoxum genome enhances the understanding of orchid evolution.</title>
        <authorList>
            <person name="Zhang Y."/>
            <person name="Zhang G.Q."/>
            <person name="Zhang D."/>
            <person name="Liu X.D."/>
            <person name="Xu X.Y."/>
            <person name="Sun W.H."/>
            <person name="Yu X."/>
            <person name="Zhu X."/>
            <person name="Wang Z.W."/>
            <person name="Zhao X."/>
            <person name="Zhong W.Y."/>
            <person name="Chen H."/>
            <person name="Yin W.L."/>
            <person name="Huang T."/>
            <person name="Niu S.C."/>
            <person name="Liu Z.J."/>
        </authorList>
    </citation>
    <scope>NUCLEOTIDE SEQUENCE [LARGE SCALE GENOMIC DNA]</scope>
    <source>
        <strain evidence="1">Lindl</strain>
    </source>
</reference>
<dbReference type="EMBL" id="JAGFBR010000018">
    <property type="protein sequence ID" value="KAH0450268.1"/>
    <property type="molecule type" value="Genomic_DNA"/>
</dbReference>